<evidence type="ECO:0000259" key="4">
    <source>
        <dbReference type="PROSITE" id="PS50076"/>
    </source>
</evidence>
<evidence type="ECO:0000313" key="6">
    <source>
        <dbReference type="Proteomes" id="UP001165044"/>
    </source>
</evidence>
<dbReference type="CDD" id="cd06257">
    <property type="entry name" value="DnaJ"/>
    <property type="match status" value="1"/>
</dbReference>
<dbReference type="InterPro" id="IPR001623">
    <property type="entry name" value="DnaJ_domain"/>
</dbReference>
<dbReference type="SMART" id="SM00271">
    <property type="entry name" value="DnaJ"/>
    <property type="match status" value="1"/>
</dbReference>
<dbReference type="PANTHER" id="PTHR45188:SF2">
    <property type="entry name" value="DNAJ HOMOLOG SUBFAMILY C MEMBER 7"/>
    <property type="match status" value="1"/>
</dbReference>
<dbReference type="Gene3D" id="1.10.287.110">
    <property type="entry name" value="DnaJ domain"/>
    <property type="match status" value="1"/>
</dbReference>
<feature type="region of interest" description="Disordered" evidence="3">
    <location>
        <begin position="193"/>
        <end position="251"/>
    </location>
</feature>
<dbReference type="Gene3D" id="1.25.40.10">
    <property type="entry name" value="Tetratricopeptide repeat domain"/>
    <property type="match status" value="1"/>
</dbReference>
<name>A0ABQ5PXX3_9BACT</name>
<dbReference type="PROSITE" id="PS50076">
    <property type="entry name" value="DNAJ_2"/>
    <property type="match status" value="1"/>
</dbReference>
<dbReference type="SUPFAM" id="SSF46565">
    <property type="entry name" value="Chaperone J-domain"/>
    <property type="match status" value="1"/>
</dbReference>
<protein>
    <recommendedName>
        <fullName evidence="4">J domain-containing protein</fullName>
    </recommendedName>
</protein>
<sequence length="251" mass="27592">MNPFDVLEIPTDASPEDIKAAYHRLAKQWHPDRYTGAAKEEAEGKFRELAEAFSTLKDPGKRLALVQQMPRSAPAPAPAPPREKEKEKDPDSPQERTAEDWVNMAKEAFEEGRVEQAQALIHYAIRLDEKKPQYHALLATYLEQGGGDLRAVVKALETAVRLAPRDVDCHLRLAAHFQTLGMAARAQRHLQTAREISPNHPKLRQAAPKGGKGAKTAPTPDKKGQSPAGPAGQAGLMDQLKDLWGRLTGKG</sequence>
<reference evidence="5" key="1">
    <citation type="journal article" date="2023" name="Antonie Van Leeuwenhoek">
        <title>Mesoterricola silvestris gen. nov., sp. nov., Mesoterricola sediminis sp. nov., Geothrix oryzae sp. nov., Geothrix edaphica sp. nov., Geothrix rubra sp. nov., and Geothrix limicola sp. nov., six novel members of Acidobacteriota isolated from soils.</title>
        <authorList>
            <person name="Itoh H."/>
            <person name="Sugisawa Y."/>
            <person name="Mise K."/>
            <person name="Xu Z."/>
            <person name="Kuniyasu M."/>
            <person name="Ushijima N."/>
            <person name="Kawano K."/>
            <person name="Kobayashi E."/>
            <person name="Shiratori Y."/>
            <person name="Masuda Y."/>
            <person name="Senoo K."/>
        </authorList>
    </citation>
    <scope>NUCLEOTIDE SEQUENCE</scope>
    <source>
        <strain evidence="5">Red802</strain>
    </source>
</reference>
<dbReference type="InterPro" id="IPR011990">
    <property type="entry name" value="TPR-like_helical_dom_sf"/>
</dbReference>
<feature type="region of interest" description="Disordered" evidence="3">
    <location>
        <begin position="61"/>
        <end position="98"/>
    </location>
</feature>
<dbReference type="RefSeq" id="WP_285607700.1">
    <property type="nucleotide sequence ID" value="NZ_BSDC01000001.1"/>
</dbReference>
<evidence type="ECO:0000313" key="5">
    <source>
        <dbReference type="EMBL" id="GLH66959.1"/>
    </source>
</evidence>
<feature type="compositionally biased region" description="Basic and acidic residues" evidence="3">
    <location>
        <begin position="81"/>
        <end position="98"/>
    </location>
</feature>
<organism evidence="5 6">
    <name type="scientific">Geothrix edaphica</name>
    <dbReference type="NCBI Taxonomy" id="2927976"/>
    <lineage>
        <taxon>Bacteria</taxon>
        <taxon>Pseudomonadati</taxon>
        <taxon>Acidobacteriota</taxon>
        <taxon>Holophagae</taxon>
        <taxon>Holophagales</taxon>
        <taxon>Holophagaceae</taxon>
        <taxon>Geothrix</taxon>
    </lineage>
</organism>
<evidence type="ECO:0000256" key="3">
    <source>
        <dbReference type="SAM" id="MobiDB-lite"/>
    </source>
</evidence>
<dbReference type="EMBL" id="BSDC01000001">
    <property type="protein sequence ID" value="GLH66959.1"/>
    <property type="molecule type" value="Genomic_DNA"/>
</dbReference>
<feature type="compositionally biased region" description="Low complexity" evidence="3">
    <location>
        <begin position="206"/>
        <end position="235"/>
    </location>
</feature>
<evidence type="ECO:0000256" key="1">
    <source>
        <dbReference type="ARBA" id="ARBA00022737"/>
    </source>
</evidence>
<proteinExistence type="predicted"/>
<dbReference type="Pfam" id="PF00226">
    <property type="entry name" value="DnaJ"/>
    <property type="match status" value="1"/>
</dbReference>
<dbReference type="PRINTS" id="PR00625">
    <property type="entry name" value="JDOMAIN"/>
</dbReference>
<dbReference type="Proteomes" id="UP001165044">
    <property type="component" value="Unassembled WGS sequence"/>
</dbReference>
<gene>
    <name evidence="5" type="ORF">GETHED_13230</name>
</gene>
<feature type="domain" description="J" evidence="4">
    <location>
        <begin position="2"/>
        <end position="61"/>
    </location>
</feature>
<keyword evidence="6" id="KW-1185">Reference proteome</keyword>
<dbReference type="SUPFAM" id="SSF48452">
    <property type="entry name" value="TPR-like"/>
    <property type="match status" value="1"/>
</dbReference>
<keyword evidence="2" id="KW-0802">TPR repeat</keyword>
<keyword evidence="1" id="KW-0677">Repeat</keyword>
<dbReference type="InterPro" id="IPR036869">
    <property type="entry name" value="J_dom_sf"/>
</dbReference>
<dbReference type="PANTHER" id="PTHR45188">
    <property type="entry name" value="DNAJ PROTEIN P58IPK HOMOLOG"/>
    <property type="match status" value="1"/>
</dbReference>
<evidence type="ECO:0000256" key="2">
    <source>
        <dbReference type="ARBA" id="ARBA00022803"/>
    </source>
</evidence>
<accession>A0ABQ5PXX3</accession>
<comment type="caution">
    <text evidence="5">The sequence shown here is derived from an EMBL/GenBank/DDBJ whole genome shotgun (WGS) entry which is preliminary data.</text>
</comment>